<feature type="domain" description="FAS1" evidence="2">
    <location>
        <begin position="185"/>
        <end position="313"/>
    </location>
</feature>
<evidence type="ECO:0000259" key="2">
    <source>
        <dbReference type="PROSITE" id="PS50213"/>
    </source>
</evidence>
<dbReference type="SMART" id="SM00554">
    <property type="entry name" value="FAS1"/>
    <property type="match status" value="2"/>
</dbReference>
<dbReference type="GO" id="GO:0000329">
    <property type="term" value="C:fungal-type vacuole membrane"/>
    <property type="evidence" value="ECO:0007669"/>
    <property type="project" value="TreeGrafter"/>
</dbReference>
<dbReference type="InterPro" id="IPR036378">
    <property type="entry name" value="FAS1_dom_sf"/>
</dbReference>
<dbReference type="GO" id="GO:0016236">
    <property type="term" value="P:macroautophagy"/>
    <property type="evidence" value="ECO:0007669"/>
    <property type="project" value="TreeGrafter"/>
</dbReference>
<dbReference type="PROSITE" id="PS50213">
    <property type="entry name" value="FAS1"/>
    <property type="match status" value="2"/>
</dbReference>
<evidence type="ECO:0000313" key="4">
    <source>
        <dbReference type="Proteomes" id="UP001365542"/>
    </source>
</evidence>
<feature type="chain" id="PRO_5043575389" description="FAS1 domain-containing protein" evidence="1">
    <location>
        <begin position="20"/>
        <end position="387"/>
    </location>
</feature>
<feature type="domain" description="FAS1" evidence="2">
    <location>
        <begin position="19"/>
        <end position="183"/>
    </location>
</feature>
<dbReference type="Pfam" id="PF02469">
    <property type="entry name" value="Fasciclin"/>
    <property type="match status" value="2"/>
</dbReference>
<sequence length="387" mass="39729">MLSGRITTAVLLAASTTNAQSFFDTISTQPDLSLFTSIVQALNTSFSALIQDFAPTNPRTVLVPNNRAITTYLKDNNINSIEDVGADVVVPFLSYHVLLGNLTSAVFTQPGGNIAETKLKAEEFSLLKGDAGQVVYAHKAEALDQVAQGAAVAVKSGFGNSVAVVKADVAFDEGQIHVVDGLLTLPRNCSKTIAHRGAARLVTYIGRVGLLDALDGTPGATCFAPSDAAIAAAAPVLMNMTNEELIDAINFHTLLDALYTTNLTDGMTVQTALTGKSITVNVVDGEYYFNGVRALTKNDIVRNGVSYILDGIMPIDFNGTINAVTSTSPPSTSTMATSTAMSTGGASSSASATTSAATTTGTPNAAGAIRVGGGAFAAGLVALAALV</sequence>
<dbReference type="InterPro" id="IPR050904">
    <property type="entry name" value="Adhesion/Biosynth-related"/>
</dbReference>
<accession>A0AAV9XEC4</accession>
<keyword evidence="1" id="KW-0732">Signal</keyword>
<comment type="caution">
    <text evidence="3">The sequence shown here is derived from an EMBL/GenBank/DDBJ whole genome shotgun (WGS) entry which is preliminary data.</text>
</comment>
<gene>
    <name evidence="3" type="ORF">TWF694_008932</name>
</gene>
<organism evidence="3 4">
    <name type="scientific">Orbilia ellipsospora</name>
    <dbReference type="NCBI Taxonomy" id="2528407"/>
    <lineage>
        <taxon>Eukaryota</taxon>
        <taxon>Fungi</taxon>
        <taxon>Dikarya</taxon>
        <taxon>Ascomycota</taxon>
        <taxon>Pezizomycotina</taxon>
        <taxon>Orbiliomycetes</taxon>
        <taxon>Orbiliales</taxon>
        <taxon>Orbiliaceae</taxon>
        <taxon>Orbilia</taxon>
    </lineage>
</organism>
<evidence type="ECO:0000256" key="1">
    <source>
        <dbReference type="SAM" id="SignalP"/>
    </source>
</evidence>
<protein>
    <recommendedName>
        <fullName evidence="2">FAS1 domain-containing protein</fullName>
    </recommendedName>
</protein>
<dbReference type="AlphaFoldDB" id="A0AAV9XEC4"/>
<name>A0AAV9XEC4_9PEZI</name>
<dbReference type="EMBL" id="JAVHJO010000005">
    <property type="protein sequence ID" value="KAK6540105.1"/>
    <property type="molecule type" value="Genomic_DNA"/>
</dbReference>
<dbReference type="SUPFAM" id="SSF82153">
    <property type="entry name" value="FAS1 domain"/>
    <property type="match status" value="2"/>
</dbReference>
<proteinExistence type="predicted"/>
<evidence type="ECO:0000313" key="3">
    <source>
        <dbReference type="EMBL" id="KAK6540105.1"/>
    </source>
</evidence>
<dbReference type="PANTHER" id="PTHR10900:SF77">
    <property type="entry name" value="FI19380P1"/>
    <property type="match status" value="1"/>
</dbReference>
<dbReference type="Proteomes" id="UP001365542">
    <property type="component" value="Unassembled WGS sequence"/>
</dbReference>
<keyword evidence="4" id="KW-1185">Reference proteome</keyword>
<dbReference type="PANTHER" id="PTHR10900">
    <property type="entry name" value="PERIOSTIN-RELATED"/>
    <property type="match status" value="1"/>
</dbReference>
<feature type="signal peptide" evidence="1">
    <location>
        <begin position="1"/>
        <end position="19"/>
    </location>
</feature>
<reference evidence="3 4" key="1">
    <citation type="submission" date="2019-10" db="EMBL/GenBank/DDBJ databases">
        <authorList>
            <person name="Palmer J.M."/>
        </authorList>
    </citation>
    <scope>NUCLEOTIDE SEQUENCE [LARGE SCALE GENOMIC DNA]</scope>
    <source>
        <strain evidence="3 4">TWF694</strain>
    </source>
</reference>
<dbReference type="Gene3D" id="2.30.180.10">
    <property type="entry name" value="FAS1 domain"/>
    <property type="match status" value="2"/>
</dbReference>
<dbReference type="InterPro" id="IPR000782">
    <property type="entry name" value="FAS1_domain"/>
</dbReference>